<dbReference type="GO" id="GO:0016020">
    <property type="term" value="C:membrane"/>
    <property type="evidence" value="ECO:0007669"/>
    <property type="project" value="UniProtKB-SubCell"/>
</dbReference>
<dbReference type="PANTHER" id="PTHR31595:SF67">
    <property type="entry name" value="WAX SYNTHASE DOMAIN-CONTAINING PROTEIN"/>
    <property type="match status" value="1"/>
</dbReference>
<dbReference type="RefSeq" id="XP_007914694.1">
    <property type="nucleotide sequence ID" value="XM_007916503.1"/>
</dbReference>
<name>R8BMQ5_PHAM7</name>
<evidence type="ECO:0000256" key="3">
    <source>
        <dbReference type="ARBA" id="ARBA00022679"/>
    </source>
</evidence>
<dbReference type="GO" id="GO:0006629">
    <property type="term" value="P:lipid metabolic process"/>
    <property type="evidence" value="ECO:0007669"/>
    <property type="project" value="InterPro"/>
</dbReference>
<accession>R8BMQ5</accession>
<sequence length="539" mass="61325">MLETVNLGLYQRELYRAQFREKVAAGNATLFVVPYAAFGTFILPILYLTIPHVKRPWLYQARFALYALIVAFNLQEMGRSSSTNMAAAYAVGLFQSWGIVWSATILIWMAPQFEAERVEKRRRVTTGQMNGSSQVENGHSVTPTSNGHAKRTTASNDERLRALAAPDEDIANNLAEYEYYWQAYPANASFLTRLEWAIDLVFAFRGSGWNWSIPSVPRFAKPEKPQSGELVKLDSIAISTRFGYARSTTRKAFLHTKLSRLAIDFVVLDFCSVFMMKDPYFVLGPNERPLPALLASLPPFLVSIWRSSISLAGIIAALHLVFASHQLVCCFLLRRWLGTRSELWHYPSILGSFDQVLENGLAGFWGAWWHQTFRQAFSAPTLWLDRNGHLQKLSTVQTKVVASLIAFAQSSFLHASGSLTCLPDSKPWMPPAFFLLSWIGIIVQTALTMVLSQKGPQLPRPVRRAGNLLYVVLWLHFTQWAFVDDLSRSAVWLFEPVPFSPLRAMGFGKPGDGWWRWDYDQWPHWHIDAQHWWRSGIMV</sequence>
<dbReference type="OrthoDB" id="2796277at2759"/>
<dbReference type="HOGENOM" id="CLU_021051_1_1_1"/>
<reference evidence="11" key="1">
    <citation type="journal article" date="2013" name="Genome Announc.">
        <title>Draft genome sequence of the ascomycete Phaeoacremonium aleophilum strain UCR-PA7, a causal agent of the esca disease complex in grapevines.</title>
        <authorList>
            <person name="Blanco-Ulate B."/>
            <person name="Rolshausen P."/>
            <person name="Cantu D."/>
        </authorList>
    </citation>
    <scope>NUCLEOTIDE SEQUENCE [LARGE SCALE GENOMIC DNA]</scope>
    <source>
        <strain evidence="11">UCR-PA7</strain>
    </source>
</reference>
<proteinExistence type="inferred from homology"/>
<dbReference type="eggNOG" id="ENOG502SAIV">
    <property type="taxonomic scope" value="Eukaryota"/>
</dbReference>
<dbReference type="InterPro" id="IPR044851">
    <property type="entry name" value="Wax_synthase"/>
</dbReference>
<feature type="transmembrane region" description="Helical" evidence="8">
    <location>
        <begin position="57"/>
        <end position="74"/>
    </location>
</feature>
<evidence type="ECO:0000256" key="2">
    <source>
        <dbReference type="ARBA" id="ARBA00007282"/>
    </source>
</evidence>
<evidence type="ECO:0000256" key="4">
    <source>
        <dbReference type="ARBA" id="ARBA00022692"/>
    </source>
</evidence>
<feature type="transmembrane region" description="Helical" evidence="8">
    <location>
        <begin position="28"/>
        <end position="50"/>
    </location>
</feature>
<dbReference type="Pfam" id="PF13813">
    <property type="entry name" value="MBOAT_2"/>
    <property type="match status" value="1"/>
</dbReference>
<dbReference type="InterPro" id="IPR032805">
    <property type="entry name" value="Wax_synthase_dom"/>
</dbReference>
<protein>
    <recommendedName>
        <fullName evidence="9">Wax synthase domain-containing protein</fullName>
    </recommendedName>
</protein>
<dbReference type="AlphaFoldDB" id="R8BMQ5"/>
<dbReference type="GO" id="GO:0008374">
    <property type="term" value="F:O-acyltransferase activity"/>
    <property type="evidence" value="ECO:0007669"/>
    <property type="project" value="InterPro"/>
</dbReference>
<dbReference type="EMBL" id="KB933070">
    <property type="protein sequence ID" value="EOO00550.1"/>
    <property type="molecule type" value="Genomic_DNA"/>
</dbReference>
<keyword evidence="4 8" id="KW-0812">Transmembrane</keyword>
<feature type="transmembrane region" description="Helical" evidence="8">
    <location>
        <begin position="86"/>
        <end position="110"/>
    </location>
</feature>
<evidence type="ECO:0000256" key="7">
    <source>
        <dbReference type="SAM" id="MobiDB-lite"/>
    </source>
</evidence>
<evidence type="ECO:0000256" key="6">
    <source>
        <dbReference type="ARBA" id="ARBA00023136"/>
    </source>
</evidence>
<feature type="region of interest" description="Disordered" evidence="7">
    <location>
        <begin position="126"/>
        <end position="156"/>
    </location>
</feature>
<dbReference type="GeneID" id="19324336"/>
<evidence type="ECO:0000259" key="9">
    <source>
        <dbReference type="Pfam" id="PF13813"/>
    </source>
</evidence>
<organism evidence="10 11">
    <name type="scientific">Phaeoacremonium minimum (strain UCR-PA7)</name>
    <name type="common">Esca disease fungus</name>
    <name type="synonym">Togninia minima</name>
    <dbReference type="NCBI Taxonomy" id="1286976"/>
    <lineage>
        <taxon>Eukaryota</taxon>
        <taxon>Fungi</taxon>
        <taxon>Dikarya</taxon>
        <taxon>Ascomycota</taxon>
        <taxon>Pezizomycotina</taxon>
        <taxon>Sordariomycetes</taxon>
        <taxon>Sordariomycetidae</taxon>
        <taxon>Togniniales</taxon>
        <taxon>Togniniaceae</taxon>
        <taxon>Phaeoacremonium</taxon>
    </lineage>
</organism>
<evidence type="ECO:0000256" key="5">
    <source>
        <dbReference type="ARBA" id="ARBA00022989"/>
    </source>
</evidence>
<evidence type="ECO:0000313" key="11">
    <source>
        <dbReference type="Proteomes" id="UP000014074"/>
    </source>
</evidence>
<evidence type="ECO:0000256" key="1">
    <source>
        <dbReference type="ARBA" id="ARBA00004141"/>
    </source>
</evidence>
<comment type="similarity">
    <text evidence="2">Belongs to the wax synthase family.</text>
</comment>
<gene>
    <name evidence="10" type="ORF">UCRPA7_3938</name>
</gene>
<feature type="domain" description="Wax synthase" evidence="9">
    <location>
        <begin position="347"/>
        <end position="436"/>
    </location>
</feature>
<keyword evidence="11" id="KW-1185">Reference proteome</keyword>
<keyword evidence="3" id="KW-0808">Transferase</keyword>
<feature type="compositionally biased region" description="Polar residues" evidence="7">
    <location>
        <begin position="126"/>
        <end position="155"/>
    </location>
</feature>
<keyword evidence="5 8" id="KW-1133">Transmembrane helix</keyword>
<dbReference type="PANTHER" id="PTHR31595">
    <property type="entry name" value="LONG-CHAIN-ALCOHOL O-FATTY-ACYLTRANSFERASE 3-RELATED"/>
    <property type="match status" value="1"/>
</dbReference>
<keyword evidence="6 8" id="KW-0472">Membrane</keyword>
<dbReference type="Proteomes" id="UP000014074">
    <property type="component" value="Unassembled WGS sequence"/>
</dbReference>
<evidence type="ECO:0000313" key="10">
    <source>
        <dbReference type="EMBL" id="EOO00550.1"/>
    </source>
</evidence>
<comment type="subcellular location">
    <subcellularLocation>
        <location evidence="1">Membrane</location>
        <topology evidence="1">Multi-pass membrane protein</topology>
    </subcellularLocation>
</comment>
<evidence type="ECO:0000256" key="8">
    <source>
        <dbReference type="SAM" id="Phobius"/>
    </source>
</evidence>
<dbReference type="KEGG" id="tmn:UCRPA7_3938"/>